<protein>
    <submittedName>
        <fullName evidence="1">Uncharacterized protein</fullName>
    </submittedName>
</protein>
<dbReference type="EMBL" id="LAZR01028482">
    <property type="protein sequence ID" value="KKL62463.1"/>
    <property type="molecule type" value="Genomic_DNA"/>
</dbReference>
<sequence>MTEETKLKELRLHEVLTINNQAFDRIVVQRVLTGYIYTYFYTEDETIMDSVYVPAPTE</sequence>
<organism evidence="1">
    <name type="scientific">marine sediment metagenome</name>
    <dbReference type="NCBI Taxonomy" id="412755"/>
    <lineage>
        <taxon>unclassified sequences</taxon>
        <taxon>metagenomes</taxon>
        <taxon>ecological metagenomes</taxon>
    </lineage>
</organism>
<comment type="caution">
    <text evidence="1">The sequence shown here is derived from an EMBL/GenBank/DDBJ whole genome shotgun (WGS) entry which is preliminary data.</text>
</comment>
<proteinExistence type="predicted"/>
<dbReference type="AlphaFoldDB" id="A0A0F9DL49"/>
<reference evidence="1" key="1">
    <citation type="journal article" date="2015" name="Nature">
        <title>Complex archaea that bridge the gap between prokaryotes and eukaryotes.</title>
        <authorList>
            <person name="Spang A."/>
            <person name="Saw J.H."/>
            <person name="Jorgensen S.L."/>
            <person name="Zaremba-Niedzwiedzka K."/>
            <person name="Martijn J."/>
            <person name="Lind A.E."/>
            <person name="van Eijk R."/>
            <person name="Schleper C."/>
            <person name="Guy L."/>
            <person name="Ettema T.J."/>
        </authorList>
    </citation>
    <scope>NUCLEOTIDE SEQUENCE</scope>
</reference>
<accession>A0A0F9DL49</accession>
<evidence type="ECO:0000313" key="1">
    <source>
        <dbReference type="EMBL" id="KKL62463.1"/>
    </source>
</evidence>
<gene>
    <name evidence="1" type="ORF">LCGC14_2184910</name>
</gene>
<name>A0A0F9DL49_9ZZZZ</name>